<gene>
    <name evidence="1" type="ORF">AWB69_08031</name>
</gene>
<organism evidence="1 2">
    <name type="scientific">Caballeronia udeis</name>
    <dbReference type="NCBI Taxonomy" id="1232866"/>
    <lineage>
        <taxon>Bacteria</taxon>
        <taxon>Pseudomonadati</taxon>
        <taxon>Pseudomonadota</taxon>
        <taxon>Betaproteobacteria</taxon>
        <taxon>Burkholderiales</taxon>
        <taxon>Burkholderiaceae</taxon>
        <taxon>Caballeronia</taxon>
    </lineage>
</organism>
<dbReference type="EMBL" id="FCOK02000092">
    <property type="protein sequence ID" value="SAL68533.1"/>
    <property type="molecule type" value="Genomic_DNA"/>
</dbReference>
<proteinExistence type="predicted"/>
<name>A0A158JJ93_9BURK</name>
<dbReference type="Proteomes" id="UP000054683">
    <property type="component" value="Unassembled WGS sequence"/>
</dbReference>
<dbReference type="AlphaFoldDB" id="A0A158JJ93"/>
<reference evidence="1 2" key="1">
    <citation type="submission" date="2016-01" db="EMBL/GenBank/DDBJ databases">
        <authorList>
            <person name="Oliw E.H."/>
        </authorList>
    </citation>
    <scope>NUCLEOTIDE SEQUENCE [LARGE SCALE GENOMIC DNA]</scope>
    <source>
        <strain evidence="1">LMG 27134</strain>
    </source>
</reference>
<sequence length="29" mass="3430">MVGPAFTLRYMPAREDLNKLEVFRDPEHP</sequence>
<protein>
    <submittedName>
        <fullName evidence="1">Uncharacterized protein</fullName>
    </submittedName>
</protein>
<accession>A0A158JJ93</accession>
<evidence type="ECO:0000313" key="1">
    <source>
        <dbReference type="EMBL" id="SAL68533.1"/>
    </source>
</evidence>
<evidence type="ECO:0000313" key="2">
    <source>
        <dbReference type="Proteomes" id="UP000054683"/>
    </source>
</evidence>